<dbReference type="RefSeq" id="WP_268917742.1">
    <property type="nucleotide sequence ID" value="NZ_JAPTMY010000020.1"/>
</dbReference>
<accession>A0ABT4I9D9</accession>
<evidence type="ECO:0000313" key="2">
    <source>
        <dbReference type="Proteomes" id="UP001072034"/>
    </source>
</evidence>
<sequence>MVTQRRRIQTRATADLTGSTALAPATVPSQALRAPSPFERNQRRRPRSAELVQAVLNLDMTQDAAYRAELIDWIEATYAERMGGVLLGLFARCYLGAPYVDHRLTIVGRILEHYSAGDEVPTPFDGARVLARSSAYAYIEIYSDGEVVPVTADGTPA</sequence>
<comment type="caution">
    <text evidence="1">The sequence shown here is derived from an EMBL/GenBank/DDBJ whole genome shotgun (WGS) entry which is preliminary data.</text>
</comment>
<name>A0ABT4I9D9_9ACTO</name>
<keyword evidence="2" id="KW-1185">Reference proteome</keyword>
<gene>
    <name evidence="1" type="ORF">OHJ16_09830</name>
</gene>
<organism evidence="1 2">
    <name type="scientific">Actinomyces israelii</name>
    <dbReference type="NCBI Taxonomy" id="1659"/>
    <lineage>
        <taxon>Bacteria</taxon>
        <taxon>Bacillati</taxon>
        <taxon>Actinomycetota</taxon>
        <taxon>Actinomycetes</taxon>
        <taxon>Actinomycetales</taxon>
        <taxon>Actinomycetaceae</taxon>
        <taxon>Actinomyces</taxon>
    </lineage>
</organism>
<evidence type="ECO:0000313" key="1">
    <source>
        <dbReference type="EMBL" id="MCZ0858340.1"/>
    </source>
</evidence>
<dbReference type="EMBL" id="JAPTMY010000020">
    <property type="protein sequence ID" value="MCZ0858340.1"/>
    <property type="molecule type" value="Genomic_DNA"/>
</dbReference>
<reference evidence="1" key="1">
    <citation type="submission" date="2022-10" db="EMBL/GenBank/DDBJ databases">
        <title>Genome sequence of Actinomyces israelii ATCC 10048.</title>
        <authorList>
            <person name="Watt R.M."/>
            <person name="Tong W.M."/>
        </authorList>
    </citation>
    <scope>NUCLEOTIDE SEQUENCE</scope>
    <source>
        <strain evidence="1">ATCC 10048</strain>
    </source>
</reference>
<dbReference type="Proteomes" id="UP001072034">
    <property type="component" value="Unassembled WGS sequence"/>
</dbReference>
<protein>
    <submittedName>
        <fullName evidence="1">Uncharacterized protein</fullName>
    </submittedName>
</protein>
<proteinExistence type="predicted"/>